<dbReference type="RefSeq" id="XP_013274185.1">
    <property type="nucleotide sequence ID" value="XM_013418731.1"/>
</dbReference>
<accession>A0A0D2IMQ9</accession>
<feature type="compositionally biased region" description="Low complexity" evidence="1">
    <location>
        <begin position="19"/>
        <end position="45"/>
    </location>
</feature>
<dbReference type="Proteomes" id="UP000053617">
    <property type="component" value="Unassembled WGS sequence"/>
</dbReference>
<reference evidence="2 3" key="1">
    <citation type="submission" date="2015-01" db="EMBL/GenBank/DDBJ databases">
        <title>The Genome Sequence of Rhinocladiella mackenzie CBS 650.93.</title>
        <authorList>
            <consortium name="The Broad Institute Genomics Platform"/>
            <person name="Cuomo C."/>
            <person name="de Hoog S."/>
            <person name="Gorbushina A."/>
            <person name="Stielow B."/>
            <person name="Teixiera M."/>
            <person name="Abouelleil A."/>
            <person name="Chapman S.B."/>
            <person name="Priest M."/>
            <person name="Young S.K."/>
            <person name="Wortman J."/>
            <person name="Nusbaum C."/>
            <person name="Birren B."/>
        </authorList>
    </citation>
    <scope>NUCLEOTIDE SEQUENCE [LARGE SCALE GENOMIC DNA]</scope>
    <source>
        <strain evidence="2 3">CBS 650.93</strain>
    </source>
</reference>
<feature type="region of interest" description="Disordered" evidence="1">
    <location>
        <begin position="1"/>
        <end position="45"/>
    </location>
</feature>
<evidence type="ECO:0000313" key="2">
    <source>
        <dbReference type="EMBL" id="KIX07049.1"/>
    </source>
</evidence>
<dbReference type="OrthoDB" id="5336357at2759"/>
<dbReference type="STRING" id="1442369.A0A0D2IMQ9"/>
<proteinExistence type="predicted"/>
<sequence>MGLKRKASVLEDTVLQTDPNTSPVAPSSTASSSPSSTFTPTSSNANLAHPYQFWKIDSVPYLNTRTRKRYRDARPDEGTIHENTLKKLYDAQRLHLDEAMSMSEVIWFEERDGQIEEDADMIDEPEIDLPQSAQQNQRTIEAFFSGKGGSQTKASRWETTHVHTSHLDSFRQEQVHS</sequence>
<protein>
    <submittedName>
        <fullName evidence="2">Rhinocladiella mackenziei CBS 650.93 unplaced genomic scaffold supercont1.3, whole genome shotgun sequence</fullName>
    </submittedName>
</protein>
<dbReference type="HOGENOM" id="CLU_106796_0_0_1"/>
<feature type="region of interest" description="Disordered" evidence="1">
    <location>
        <begin position="145"/>
        <end position="177"/>
    </location>
</feature>
<name>A0A0D2IMQ9_9EURO</name>
<dbReference type="GeneID" id="25293097"/>
<dbReference type="AlphaFoldDB" id="A0A0D2IMQ9"/>
<evidence type="ECO:0000256" key="1">
    <source>
        <dbReference type="SAM" id="MobiDB-lite"/>
    </source>
</evidence>
<feature type="compositionally biased region" description="Basic and acidic residues" evidence="1">
    <location>
        <begin position="155"/>
        <end position="177"/>
    </location>
</feature>
<dbReference type="EMBL" id="KN847477">
    <property type="protein sequence ID" value="KIX07049.1"/>
    <property type="molecule type" value="Genomic_DNA"/>
</dbReference>
<organism evidence="2 3">
    <name type="scientific">Rhinocladiella mackenziei CBS 650.93</name>
    <dbReference type="NCBI Taxonomy" id="1442369"/>
    <lineage>
        <taxon>Eukaryota</taxon>
        <taxon>Fungi</taxon>
        <taxon>Dikarya</taxon>
        <taxon>Ascomycota</taxon>
        <taxon>Pezizomycotina</taxon>
        <taxon>Eurotiomycetes</taxon>
        <taxon>Chaetothyriomycetidae</taxon>
        <taxon>Chaetothyriales</taxon>
        <taxon>Herpotrichiellaceae</taxon>
        <taxon>Rhinocladiella</taxon>
    </lineage>
</organism>
<dbReference type="VEuPathDB" id="FungiDB:Z518_05026"/>
<evidence type="ECO:0000313" key="3">
    <source>
        <dbReference type="Proteomes" id="UP000053617"/>
    </source>
</evidence>
<gene>
    <name evidence="2" type="ORF">Z518_05026</name>
</gene>
<keyword evidence="3" id="KW-1185">Reference proteome</keyword>